<dbReference type="SMART" id="SM00060">
    <property type="entry name" value="FN3"/>
    <property type="match status" value="2"/>
</dbReference>
<name>A0A3P8VLU8_CYNSE</name>
<dbReference type="PANTHER" id="PTHR24099:SF6">
    <property type="entry name" value="FIBRONECTIN TYPE III AND SPRY DOMAIN-CONTAINING PROTEIN 2"/>
    <property type="match status" value="1"/>
</dbReference>
<evidence type="ECO:0000256" key="2">
    <source>
        <dbReference type="SAM" id="Coils"/>
    </source>
</evidence>
<keyword evidence="7" id="KW-1185">Reference proteome</keyword>
<dbReference type="InterPro" id="IPR001870">
    <property type="entry name" value="B30.2/SPRY"/>
</dbReference>
<evidence type="ECO:0000256" key="1">
    <source>
        <dbReference type="ARBA" id="ARBA00023054"/>
    </source>
</evidence>
<evidence type="ECO:0000313" key="6">
    <source>
        <dbReference type="Ensembl" id="ENSCSEP00000015322.1"/>
    </source>
</evidence>
<dbReference type="SUPFAM" id="SSF49899">
    <property type="entry name" value="Concanavalin A-like lectins/glucanases"/>
    <property type="match status" value="1"/>
</dbReference>
<dbReference type="Pfam" id="PF00622">
    <property type="entry name" value="SPRY"/>
    <property type="match status" value="1"/>
</dbReference>
<dbReference type="InterPro" id="IPR036116">
    <property type="entry name" value="FN3_sf"/>
</dbReference>
<dbReference type="InterPro" id="IPR013783">
    <property type="entry name" value="Ig-like_fold"/>
</dbReference>
<dbReference type="OMA" id="GIPNCEV"/>
<dbReference type="Gene3D" id="2.60.120.920">
    <property type="match status" value="1"/>
</dbReference>
<dbReference type="RefSeq" id="XP_008308694.1">
    <property type="nucleotide sequence ID" value="XM_008310472.3"/>
</dbReference>
<evidence type="ECO:0000256" key="3">
    <source>
        <dbReference type="SAM" id="MobiDB-lite"/>
    </source>
</evidence>
<sequence length="628" mass="70322">MAMYEVSGGRLDVISEEAEHQDSPTTTMDHHTVAPEGRGRGVSLQRFSVDTNESLRFEPYQGSTPSPTGADDGLDEDDDDVFKEGETQRAIHSTRHQLQEKVAEMENFAGHLEEIFLTVEENFGRQEQHLEQHYNDVLQTLSQRYDERAAALEEEKKNKLEALYQQLLACGRALDASKELIESAQEIYRCQDKRLFLKGVMATIKRIEEFSKEEPDLTLSTSLEFNTSPADLSDVKTMMDSINVVPAPSAPVINPQIPNSASQTSLRVCWSLFSDDTVEYYELYYGPVLEDTPAEGNSSPQVSKVKVKETHITVTELQPNAQYELWVTATNTTGISPASEKALYMTVPSPPVVKHRECSSCPEAAMIRWESGNTNPVDSYTVELSEIGTDGTEGAVTESVVGVPTCHCLIQLQSGRRYVIAVRAVNVGGPSDRSDVITVKTTGTFFHLLEDTAHPCLSISEDGFTIFYGDEELPISAMASDDNTFTRCVAVLGDLIPVRCRHYWEVEVDDGTEFRIGVAYADTERNSYLGANTSSWCMRHILSPSRHKYEFLHNGWSPDLRITVNPVRIGVALDYERETLSFFNVDLQQHLHTFYCHFQSYVHPCFSMDNPGVLTVHNGIQASEYVFM</sequence>
<dbReference type="KEGG" id="csem:103379058"/>
<dbReference type="RefSeq" id="XP_008308696.1">
    <property type="nucleotide sequence ID" value="XM_008310474.3"/>
</dbReference>
<dbReference type="CDD" id="cd00063">
    <property type="entry name" value="FN3"/>
    <property type="match status" value="2"/>
</dbReference>
<reference evidence="6" key="2">
    <citation type="submission" date="2025-08" db="UniProtKB">
        <authorList>
            <consortium name="Ensembl"/>
        </authorList>
    </citation>
    <scope>IDENTIFICATION</scope>
</reference>
<feature type="domain" description="Fibronectin type-III" evidence="5">
    <location>
        <begin position="351"/>
        <end position="444"/>
    </location>
</feature>
<dbReference type="RefSeq" id="XP_008308695.1">
    <property type="nucleotide sequence ID" value="XM_008310473.3"/>
</dbReference>
<dbReference type="InterPro" id="IPR003879">
    <property type="entry name" value="Butyrophylin_SPRY"/>
</dbReference>
<feature type="compositionally biased region" description="Basic and acidic residues" evidence="3">
    <location>
        <begin position="17"/>
        <end position="39"/>
    </location>
</feature>
<dbReference type="GeneTree" id="ENSGT00940000158441"/>
<organism evidence="6 7">
    <name type="scientific">Cynoglossus semilaevis</name>
    <name type="common">Tongue sole</name>
    <dbReference type="NCBI Taxonomy" id="244447"/>
    <lineage>
        <taxon>Eukaryota</taxon>
        <taxon>Metazoa</taxon>
        <taxon>Chordata</taxon>
        <taxon>Craniata</taxon>
        <taxon>Vertebrata</taxon>
        <taxon>Euteleostomi</taxon>
        <taxon>Actinopterygii</taxon>
        <taxon>Neopterygii</taxon>
        <taxon>Teleostei</taxon>
        <taxon>Neoteleostei</taxon>
        <taxon>Acanthomorphata</taxon>
        <taxon>Carangaria</taxon>
        <taxon>Pleuronectiformes</taxon>
        <taxon>Pleuronectoidei</taxon>
        <taxon>Cynoglossidae</taxon>
        <taxon>Cynoglossinae</taxon>
        <taxon>Cynoglossus</taxon>
    </lineage>
</organism>
<proteinExistence type="predicted"/>
<dbReference type="OrthoDB" id="6232067at2759"/>
<dbReference type="SMART" id="SM00449">
    <property type="entry name" value="SPRY"/>
    <property type="match status" value="1"/>
</dbReference>
<reference evidence="6 7" key="1">
    <citation type="journal article" date="2014" name="Nat. Genet.">
        <title>Whole-genome sequence of a flatfish provides insights into ZW sex chromosome evolution and adaptation to a benthic lifestyle.</title>
        <authorList>
            <person name="Chen S."/>
            <person name="Zhang G."/>
            <person name="Shao C."/>
            <person name="Huang Q."/>
            <person name="Liu G."/>
            <person name="Zhang P."/>
            <person name="Song W."/>
            <person name="An N."/>
            <person name="Chalopin D."/>
            <person name="Volff J.N."/>
            <person name="Hong Y."/>
            <person name="Li Q."/>
            <person name="Sha Z."/>
            <person name="Zhou H."/>
            <person name="Xie M."/>
            <person name="Yu Q."/>
            <person name="Liu Y."/>
            <person name="Xiang H."/>
            <person name="Wang N."/>
            <person name="Wu K."/>
            <person name="Yang C."/>
            <person name="Zhou Q."/>
            <person name="Liao X."/>
            <person name="Yang L."/>
            <person name="Hu Q."/>
            <person name="Zhang J."/>
            <person name="Meng L."/>
            <person name="Jin L."/>
            <person name="Tian Y."/>
            <person name="Lian J."/>
            <person name="Yang J."/>
            <person name="Miao G."/>
            <person name="Liu S."/>
            <person name="Liang Z."/>
            <person name="Yan F."/>
            <person name="Li Y."/>
            <person name="Sun B."/>
            <person name="Zhang H."/>
            <person name="Zhang J."/>
            <person name="Zhu Y."/>
            <person name="Du M."/>
            <person name="Zhao Y."/>
            <person name="Schartl M."/>
            <person name="Tang Q."/>
            <person name="Wang J."/>
        </authorList>
    </citation>
    <scope>NUCLEOTIDE SEQUENCE</scope>
</reference>
<protein>
    <submittedName>
        <fullName evidence="6">Fibronectin type III and SPRY domain containing 2</fullName>
    </submittedName>
</protein>
<dbReference type="Pfam" id="PF00041">
    <property type="entry name" value="fn3"/>
    <property type="match status" value="2"/>
</dbReference>
<evidence type="ECO:0000313" key="7">
    <source>
        <dbReference type="Proteomes" id="UP000265120"/>
    </source>
</evidence>
<dbReference type="Proteomes" id="UP000265120">
    <property type="component" value="Chromosome 5"/>
</dbReference>
<reference evidence="6" key="3">
    <citation type="submission" date="2025-09" db="UniProtKB">
        <authorList>
            <consortium name="Ensembl"/>
        </authorList>
    </citation>
    <scope>IDENTIFICATION</scope>
</reference>
<accession>A0A3P8VLU8</accession>
<dbReference type="CTD" id="123722"/>
<dbReference type="PROSITE" id="PS50853">
    <property type="entry name" value="FN3"/>
    <property type="match status" value="2"/>
</dbReference>
<evidence type="ECO:0000259" key="4">
    <source>
        <dbReference type="PROSITE" id="PS50188"/>
    </source>
</evidence>
<dbReference type="Ensembl" id="ENSCSET00000015510.1">
    <property type="protein sequence ID" value="ENSCSEP00000015322.1"/>
    <property type="gene ID" value="ENSCSEG00000009849.1"/>
</dbReference>
<evidence type="ECO:0000259" key="5">
    <source>
        <dbReference type="PROSITE" id="PS50853"/>
    </source>
</evidence>
<dbReference type="AlphaFoldDB" id="A0A3P8VLU8"/>
<feature type="domain" description="Fibronectin type-III" evidence="5">
    <location>
        <begin position="251"/>
        <end position="350"/>
    </location>
</feature>
<dbReference type="InterPro" id="IPR003961">
    <property type="entry name" value="FN3_dom"/>
</dbReference>
<feature type="region of interest" description="Disordered" evidence="3">
    <location>
        <begin position="17"/>
        <end position="80"/>
    </location>
</feature>
<dbReference type="PROSITE" id="PS50188">
    <property type="entry name" value="B302_SPRY"/>
    <property type="match status" value="1"/>
</dbReference>
<dbReference type="GeneID" id="103379058"/>
<feature type="coiled-coil region" evidence="2">
    <location>
        <begin position="135"/>
        <end position="162"/>
    </location>
</feature>
<dbReference type="SUPFAM" id="SSF49265">
    <property type="entry name" value="Fibronectin type III"/>
    <property type="match status" value="1"/>
</dbReference>
<feature type="compositionally biased region" description="Polar residues" evidence="3">
    <location>
        <begin position="45"/>
        <end position="54"/>
    </location>
</feature>
<dbReference type="PRINTS" id="PR01407">
    <property type="entry name" value="BUTYPHLNCDUF"/>
</dbReference>
<dbReference type="PANTHER" id="PTHR24099">
    <property type="entry name" value="E3 UBIQUITIN-PROTEIN LIGASE TRIM36-RELATED"/>
    <property type="match status" value="1"/>
</dbReference>
<dbReference type="STRING" id="244447.ENSCSEP00000015322"/>
<dbReference type="Gene3D" id="2.60.40.10">
    <property type="entry name" value="Immunoglobulins"/>
    <property type="match status" value="2"/>
</dbReference>
<dbReference type="InterPro" id="IPR013320">
    <property type="entry name" value="ConA-like_dom_sf"/>
</dbReference>
<dbReference type="InParanoid" id="A0A3P8VLU8"/>
<dbReference type="InterPro" id="IPR050617">
    <property type="entry name" value="E3_ligase_FN3/SPRY"/>
</dbReference>
<dbReference type="InterPro" id="IPR003877">
    <property type="entry name" value="SPRY_dom"/>
</dbReference>
<feature type="domain" description="B30.2/SPRY" evidence="4">
    <location>
        <begin position="426"/>
        <end position="625"/>
    </location>
</feature>
<dbReference type="InterPro" id="IPR043136">
    <property type="entry name" value="B30.2/SPRY_sf"/>
</dbReference>
<keyword evidence="1 2" id="KW-0175">Coiled coil</keyword>